<feature type="region of interest" description="Disordered" evidence="1">
    <location>
        <begin position="163"/>
        <end position="196"/>
    </location>
</feature>
<sequence length="574" mass="62198">MDNARKGTLPPPQRLSAIPPYALGEAIHLLAARGEVVASRNLLFHALGSGVGHPGLLRSFVTGCGKSGAHRLVFDSWREVLRRWPAMVDRAYVANDIVCLMLDAEEVALADSLIAEMREVGEGVLPAVGCRRLMQAWLREGEPAKALAVFHVLRAAFASNRRHSRRGRAAPQEEEGPGDASAPAPEDADDPVAYAGDLRTQPLGSGHYWAALDAAAALEAREELANLPAWLEEDGILMDDRFHTRLIRLQARLLGLERESPAALERATEELAAEFPAARIAPSALLHLLRCGRRVGAGMHVVRDALRLRRATGVRFTAAVTRELLACAPAGWPPAREVRVLEEAAGGSAGALEAGGSAAVTSGRDRRVRFWRRRWILRVSEAVMARYVAAVEAGDEPRDCSVFNALLEVYRALRQPERTLRLIAGMTERESWPSPNAMSYWHAVGAARALQHTDEAARYAELEARFVAARAQVRQEQADLRTSRQIGPGGPRRRGGKGAASGGGYPRKERRPGGPRREFSESRAVETAERESEQGNSSETVAEAVETRGDGDAEQLTASNALDCPEVAATAVSD</sequence>
<dbReference type="Proteomes" id="UP001255856">
    <property type="component" value="Unassembled WGS sequence"/>
</dbReference>
<comment type="caution">
    <text evidence="2">The sequence shown here is derived from an EMBL/GenBank/DDBJ whole genome shotgun (WGS) entry which is preliminary data.</text>
</comment>
<reference evidence="2" key="1">
    <citation type="submission" date="2021-01" db="EMBL/GenBank/DDBJ databases">
        <authorList>
            <person name="Eckstrom K.M.E."/>
        </authorList>
    </citation>
    <scope>NUCLEOTIDE SEQUENCE</scope>
    <source>
        <strain evidence="2">UVCC 0001</strain>
    </source>
</reference>
<dbReference type="EMBL" id="JASFZW010000002">
    <property type="protein sequence ID" value="KAK2079952.1"/>
    <property type="molecule type" value="Genomic_DNA"/>
</dbReference>
<organism evidence="2 3">
    <name type="scientific">Prototheca wickerhamii</name>
    <dbReference type="NCBI Taxonomy" id="3111"/>
    <lineage>
        <taxon>Eukaryota</taxon>
        <taxon>Viridiplantae</taxon>
        <taxon>Chlorophyta</taxon>
        <taxon>core chlorophytes</taxon>
        <taxon>Trebouxiophyceae</taxon>
        <taxon>Chlorellales</taxon>
        <taxon>Chlorellaceae</taxon>
        <taxon>Prototheca</taxon>
    </lineage>
</organism>
<feature type="region of interest" description="Disordered" evidence="1">
    <location>
        <begin position="477"/>
        <end position="562"/>
    </location>
</feature>
<protein>
    <submittedName>
        <fullName evidence="2">Uncharacterized protein</fullName>
    </submittedName>
</protein>
<accession>A0AAD9MJJ0</accession>
<name>A0AAD9MJJ0_PROWI</name>
<proteinExistence type="predicted"/>
<evidence type="ECO:0000256" key="1">
    <source>
        <dbReference type="SAM" id="MobiDB-lite"/>
    </source>
</evidence>
<keyword evidence="3" id="KW-1185">Reference proteome</keyword>
<dbReference type="AlphaFoldDB" id="A0AAD9MJJ0"/>
<evidence type="ECO:0000313" key="3">
    <source>
        <dbReference type="Proteomes" id="UP001255856"/>
    </source>
</evidence>
<evidence type="ECO:0000313" key="2">
    <source>
        <dbReference type="EMBL" id="KAK2079952.1"/>
    </source>
</evidence>
<feature type="compositionally biased region" description="Basic and acidic residues" evidence="1">
    <location>
        <begin position="511"/>
        <end position="533"/>
    </location>
</feature>
<gene>
    <name evidence="2" type="ORF">QBZ16_002347</name>
</gene>